<dbReference type="PANTHER" id="PTHR34941">
    <property type="entry name" value="DEHYDRIN HIRD11"/>
    <property type="match status" value="1"/>
</dbReference>
<dbReference type="AlphaFoldDB" id="A0A5J4ZIB3"/>
<evidence type="ECO:0000313" key="2">
    <source>
        <dbReference type="EMBL" id="KAA8518380.1"/>
    </source>
</evidence>
<feature type="compositionally biased region" description="Basic and acidic residues" evidence="1">
    <location>
        <begin position="16"/>
        <end position="62"/>
    </location>
</feature>
<protein>
    <recommendedName>
        <fullName evidence="4">Dehydrin</fullName>
    </recommendedName>
</protein>
<dbReference type="EMBL" id="CM018050">
    <property type="protein sequence ID" value="KAA8518380.1"/>
    <property type="molecule type" value="Genomic_DNA"/>
</dbReference>
<gene>
    <name evidence="2" type="ORF">F0562_015737</name>
</gene>
<proteinExistence type="predicted"/>
<reference evidence="2 3" key="1">
    <citation type="submission" date="2019-09" db="EMBL/GenBank/DDBJ databases">
        <title>A chromosome-level genome assembly of the Chinese tupelo Nyssa sinensis.</title>
        <authorList>
            <person name="Yang X."/>
            <person name="Kang M."/>
            <person name="Yang Y."/>
            <person name="Xiong H."/>
            <person name="Wang M."/>
            <person name="Zhang Z."/>
            <person name="Wang Z."/>
            <person name="Wu H."/>
            <person name="Ma T."/>
            <person name="Liu J."/>
            <person name="Xi Z."/>
        </authorList>
    </citation>
    <scope>NUCLEOTIDE SEQUENCE [LARGE SCALE GENOMIC DNA]</scope>
    <source>
        <strain evidence="2">J267</strain>
        <tissue evidence="2">Leaf</tissue>
    </source>
</reference>
<evidence type="ECO:0000256" key="1">
    <source>
        <dbReference type="SAM" id="MobiDB-lite"/>
    </source>
</evidence>
<dbReference type="GO" id="GO:0046872">
    <property type="term" value="F:metal ion binding"/>
    <property type="evidence" value="ECO:0007669"/>
    <property type="project" value="InterPro"/>
</dbReference>
<dbReference type="OrthoDB" id="1927892at2759"/>
<feature type="region of interest" description="Disordered" evidence="1">
    <location>
        <begin position="1"/>
        <end position="62"/>
    </location>
</feature>
<sequence length="91" mass="10533">MAGIMNKIGETLHIGGHKEGDKQKDEHKPESHGDQHRPECHVEHKQEQHGEHKPEHKEGGFIDSIKDKIHGDLSTFSTPYRWIKERCEEGY</sequence>
<dbReference type="PANTHER" id="PTHR34941:SF1">
    <property type="entry name" value="DEHYDRIN HIRD11"/>
    <property type="match status" value="1"/>
</dbReference>
<evidence type="ECO:0000313" key="3">
    <source>
        <dbReference type="Proteomes" id="UP000325577"/>
    </source>
</evidence>
<accession>A0A5J4ZIB3</accession>
<keyword evidence="3" id="KW-1185">Reference proteome</keyword>
<dbReference type="InterPro" id="IPR039285">
    <property type="entry name" value="HIRD11-like"/>
</dbReference>
<dbReference type="Proteomes" id="UP000325577">
    <property type="component" value="Linkage Group LG7"/>
</dbReference>
<evidence type="ECO:0008006" key="4">
    <source>
        <dbReference type="Google" id="ProtNLM"/>
    </source>
</evidence>
<organism evidence="2 3">
    <name type="scientific">Nyssa sinensis</name>
    <dbReference type="NCBI Taxonomy" id="561372"/>
    <lineage>
        <taxon>Eukaryota</taxon>
        <taxon>Viridiplantae</taxon>
        <taxon>Streptophyta</taxon>
        <taxon>Embryophyta</taxon>
        <taxon>Tracheophyta</taxon>
        <taxon>Spermatophyta</taxon>
        <taxon>Magnoliopsida</taxon>
        <taxon>eudicotyledons</taxon>
        <taxon>Gunneridae</taxon>
        <taxon>Pentapetalae</taxon>
        <taxon>asterids</taxon>
        <taxon>Cornales</taxon>
        <taxon>Nyssaceae</taxon>
        <taxon>Nyssa</taxon>
    </lineage>
</organism>
<name>A0A5J4ZIB3_9ASTE</name>